<feature type="region of interest" description="Disordered" evidence="6">
    <location>
        <begin position="290"/>
        <end position="314"/>
    </location>
</feature>
<dbReference type="InterPro" id="IPR000034">
    <property type="entry name" value="Laminin_IV"/>
</dbReference>
<dbReference type="InterPro" id="IPR050440">
    <property type="entry name" value="Laminin/Netrin_ECM"/>
</dbReference>
<evidence type="ECO:0000256" key="6">
    <source>
        <dbReference type="SAM" id="MobiDB-lite"/>
    </source>
</evidence>
<evidence type="ECO:0000256" key="3">
    <source>
        <dbReference type="ARBA" id="ARBA00023157"/>
    </source>
</evidence>
<dbReference type="Proteomes" id="UP000015101">
    <property type="component" value="Unassembled WGS sequence"/>
</dbReference>
<dbReference type="CDD" id="cd00055">
    <property type="entry name" value="EGF_Lam"/>
    <property type="match status" value="2"/>
</dbReference>
<dbReference type="eggNOG" id="KOG3509">
    <property type="taxonomic scope" value="Eukaryota"/>
</dbReference>
<reference evidence="10" key="1">
    <citation type="submission" date="2012-12" db="EMBL/GenBank/DDBJ databases">
        <authorList>
            <person name="Hellsten U."/>
            <person name="Grimwood J."/>
            <person name="Chapman J.A."/>
            <person name="Shapiro H."/>
            <person name="Aerts A."/>
            <person name="Otillar R.P."/>
            <person name="Terry A.Y."/>
            <person name="Boore J.L."/>
            <person name="Simakov O."/>
            <person name="Marletaz F."/>
            <person name="Cho S.-J."/>
            <person name="Edsinger-Gonzales E."/>
            <person name="Havlak P."/>
            <person name="Kuo D.-H."/>
            <person name="Larsson T."/>
            <person name="Lv J."/>
            <person name="Arendt D."/>
            <person name="Savage R."/>
            <person name="Osoegawa K."/>
            <person name="de Jong P."/>
            <person name="Lindberg D.R."/>
            <person name="Seaver E.C."/>
            <person name="Weisblat D.A."/>
            <person name="Putnam N.H."/>
            <person name="Grigoriev I.V."/>
            <person name="Rokhsar D.S."/>
        </authorList>
    </citation>
    <scope>NUCLEOTIDE SEQUENCE</scope>
</reference>
<dbReference type="PROSITE" id="PS01248">
    <property type="entry name" value="EGF_LAM_1"/>
    <property type="match status" value="2"/>
</dbReference>
<dbReference type="EMBL" id="KB095811">
    <property type="protein sequence ID" value="ESO12458.1"/>
    <property type="molecule type" value="Genomic_DNA"/>
</dbReference>
<dbReference type="PANTHER" id="PTHR10574">
    <property type="entry name" value="NETRIN/LAMININ-RELATED"/>
    <property type="match status" value="1"/>
</dbReference>
<dbReference type="Pfam" id="PF00053">
    <property type="entry name" value="EGF_laminin"/>
    <property type="match status" value="2"/>
</dbReference>
<reference evidence="9" key="3">
    <citation type="submission" date="2015-06" db="UniProtKB">
        <authorList>
            <consortium name="EnsemblMetazoa"/>
        </authorList>
    </citation>
    <scope>IDENTIFICATION</scope>
</reference>
<dbReference type="KEGG" id="hro:HELRODRAFT_105364"/>
<dbReference type="GeneID" id="20194742"/>
<evidence type="ECO:0000256" key="2">
    <source>
        <dbReference type="ARBA" id="ARBA00022737"/>
    </source>
</evidence>
<evidence type="ECO:0000313" key="10">
    <source>
        <dbReference type="Proteomes" id="UP000015101"/>
    </source>
</evidence>
<dbReference type="PANTHER" id="PTHR10574:SF406">
    <property type="entry name" value="LAMININ SUBUNIT ALPHA 5"/>
    <property type="match status" value="1"/>
</dbReference>
<protein>
    <recommendedName>
        <fullName evidence="7">Laminin IV type A domain-containing protein</fullName>
    </recommendedName>
</protein>
<sequence>MIHINTPHREDAYWILPSKYYTYPLSLYKGALRYTASYYSSYPFHYGKPDVILRVEDTSQFLYYTYPDNTFPVDTPKEFVIPLYEAGWVDAQNNPVSRDTFMGVLKSLQSIWVRAKFSTGVDVEDRLSAVSVEYSVRDYEVELGQNGYPILEKCHCLPGYQGQWCEDCQPGYRKTVDDMHYVHCEQLDNIQCDPRTGHCQGCPHNTVGRNCECPHGFYMDRANNCEPCLCPVDASIDGREKVSCSLSSVGTLVCHNCPVGSTGSRCERCLFDYEGDPSIFGGRCVPTSDVPRPPVIETSDGDQKIDDKSFGDTM</sequence>
<dbReference type="InterPro" id="IPR002049">
    <property type="entry name" value="LE_dom"/>
</dbReference>
<proteinExistence type="predicted"/>
<evidence type="ECO:0000313" key="9">
    <source>
        <dbReference type="EnsemblMetazoa" id="HelroP105364"/>
    </source>
</evidence>
<dbReference type="STRING" id="6412.T1EDU0"/>
<evidence type="ECO:0000256" key="4">
    <source>
        <dbReference type="ARBA" id="ARBA00023180"/>
    </source>
</evidence>
<evidence type="ECO:0000256" key="1">
    <source>
        <dbReference type="ARBA" id="ARBA00022729"/>
    </source>
</evidence>
<evidence type="ECO:0000313" key="8">
    <source>
        <dbReference type="EMBL" id="ESO12458.1"/>
    </source>
</evidence>
<dbReference type="AlphaFoldDB" id="T1EDU0"/>
<keyword evidence="1" id="KW-0732">Signal</keyword>
<keyword evidence="4" id="KW-0325">Glycoprotein</keyword>
<dbReference type="OrthoDB" id="10011303at2759"/>
<keyword evidence="3" id="KW-1015">Disulfide bond</keyword>
<dbReference type="Gene3D" id="2.10.25.10">
    <property type="entry name" value="Laminin"/>
    <property type="match status" value="2"/>
</dbReference>
<dbReference type="SUPFAM" id="SSF57196">
    <property type="entry name" value="EGF/Laminin"/>
    <property type="match status" value="1"/>
</dbReference>
<keyword evidence="10" id="KW-1185">Reference proteome</keyword>
<dbReference type="EnsemblMetazoa" id="HelroT105364">
    <property type="protein sequence ID" value="HelroP105364"/>
    <property type="gene ID" value="HelroG105364"/>
</dbReference>
<feature type="domain" description="Laminin IV type A" evidence="7">
    <location>
        <begin position="1"/>
        <end position="153"/>
    </location>
</feature>
<name>T1EDU0_HELRO</name>
<keyword evidence="5" id="KW-0424">Laminin EGF-like domain</keyword>
<dbReference type="CTD" id="20194742"/>
<reference evidence="8 10" key="2">
    <citation type="journal article" date="2013" name="Nature">
        <title>Insights into bilaterian evolution from three spiralian genomes.</title>
        <authorList>
            <person name="Simakov O."/>
            <person name="Marletaz F."/>
            <person name="Cho S.J."/>
            <person name="Edsinger-Gonzales E."/>
            <person name="Havlak P."/>
            <person name="Hellsten U."/>
            <person name="Kuo D.H."/>
            <person name="Larsson T."/>
            <person name="Lv J."/>
            <person name="Arendt D."/>
            <person name="Savage R."/>
            <person name="Osoegawa K."/>
            <person name="de Jong P."/>
            <person name="Grimwood J."/>
            <person name="Chapman J.A."/>
            <person name="Shapiro H."/>
            <person name="Aerts A."/>
            <person name="Otillar R.P."/>
            <person name="Terry A.Y."/>
            <person name="Boore J.L."/>
            <person name="Grigoriev I.V."/>
            <person name="Lindberg D.R."/>
            <person name="Seaver E.C."/>
            <person name="Weisblat D.A."/>
            <person name="Putnam N.H."/>
            <person name="Rokhsar D.S."/>
        </authorList>
    </citation>
    <scope>NUCLEOTIDE SEQUENCE</scope>
</reference>
<dbReference type="PROSITE" id="PS51115">
    <property type="entry name" value="LAMININ_IVA"/>
    <property type="match status" value="1"/>
</dbReference>
<dbReference type="EMBL" id="AMQM01000171">
    <property type="status" value="NOT_ANNOTATED_CDS"/>
    <property type="molecule type" value="Genomic_DNA"/>
</dbReference>
<dbReference type="Pfam" id="PF00052">
    <property type="entry name" value="Laminin_B"/>
    <property type="match status" value="1"/>
</dbReference>
<dbReference type="SMART" id="SM00281">
    <property type="entry name" value="LamB"/>
    <property type="match status" value="1"/>
</dbReference>
<dbReference type="HOGENOM" id="CLU_886449_0_0_1"/>
<evidence type="ECO:0000259" key="7">
    <source>
        <dbReference type="PROSITE" id="PS51115"/>
    </source>
</evidence>
<evidence type="ECO:0000256" key="5">
    <source>
        <dbReference type="ARBA" id="ARBA00023292"/>
    </source>
</evidence>
<dbReference type="InParanoid" id="T1EDU0"/>
<gene>
    <name evidence="9" type="primary">20194742</name>
    <name evidence="8" type="ORF">HELRODRAFT_105364</name>
</gene>
<keyword evidence="2" id="KW-0677">Repeat</keyword>
<organism evidence="9 10">
    <name type="scientific">Helobdella robusta</name>
    <name type="common">Californian leech</name>
    <dbReference type="NCBI Taxonomy" id="6412"/>
    <lineage>
        <taxon>Eukaryota</taxon>
        <taxon>Metazoa</taxon>
        <taxon>Spiralia</taxon>
        <taxon>Lophotrochozoa</taxon>
        <taxon>Annelida</taxon>
        <taxon>Clitellata</taxon>
        <taxon>Hirudinea</taxon>
        <taxon>Rhynchobdellida</taxon>
        <taxon>Glossiphoniidae</taxon>
        <taxon>Helobdella</taxon>
    </lineage>
</organism>
<accession>T1EDU0</accession>
<feature type="compositionally biased region" description="Basic and acidic residues" evidence="6">
    <location>
        <begin position="301"/>
        <end position="314"/>
    </location>
</feature>
<dbReference type="OMA" id="REDAYWI"/>
<dbReference type="RefSeq" id="XP_009009178.1">
    <property type="nucleotide sequence ID" value="XM_009010930.1"/>
</dbReference>
<dbReference type="InterPro" id="IPR009030">
    <property type="entry name" value="Growth_fac_rcpt_cys_sf"/>
</dbReference>
<dbReference type="SMART" id="SM00180">
    <property type="entry name" value="EGF_Lam"/>
    <property type="match status" value="3"/>
</dbReference>
<dbReference type="SUPFAM" id="SSF57184">
    <property type="entry name" value="Growth factor receptor domain"/>
    <property type="match status" value="1"/>
</dbReference>